<dbReference type="AlphaFoldDB" id="A0A080LWN0"/>
<proteinExistence type="predicted"/>
<accession>A0A080LWN0</accession>
<reference evidence="2 3" key="1">
    <citation type="submission" date="2014-02" db="EMBL/GenBank/DDBJ databases">
        <title>Expanding our view of genomic diversity in Candidatus Accumulibacter clades.</title>
        <authorList>
            <person name="Skennerton C.T."/>
            <person name="Barr J.J."/>
            <person name="Slater F.R."/>
            <person name="Bond P.L."/>
            <person name="Tyson G.W."/>
        </authorList>
    </citation>
    <scope>NUCLEOTIDE SEQUENCE [LARGE SCALE GENOMIC DNA]</scope>
    <source>
        <strain evidence="3">BA-91</strain>
    </source>
</reference>
<keyword evidence="1" id="KW-0732">Signal</keyword>
<dbReference type="InterPro" id="IPR036610">
    <property type="entry name" value="PEBP-like_sf"/>
</dbReference>
<dbReference type="CDD" id="cd00865">
    <property type="entry name" value="PEBP_bact_arch"/>
    <property type="match status" value="1"/>
</dbReference>
<dbReference type="NCBIfam" id="TIGR00481">
    <property type="entry name" value="YbhB/YbcL family Raf kinase inhibitor-like protein"/>
    <property type="match status" value="1"/>
</dbReference>
<dbReference type="InterPro" id="IPR005247">
    <property type="entry name" value="YbhB_YbcL/LppC-like"/>
</dbReference>
<evidence type="ECO:0000313" key="3">
    <source>
        <dbReference type="Proteomes" id="UP000020077"/>
    </source>
</evidence>
<dbReference type="Gene3D" id="3.90.280.10">
    <property type="entry name" value="PEBP-like"/>
    <property type="match status" value="1"/>
</dbReference>
<feature type="chain" id="PRO_5001750572" evidence="1">
    <location>
        <begin position="27"/>
        <end position="191"/>
    </location>
</feature>
<dbReference type="InterPro" id="IPR008914">
    <property type="entry name" value="PEBP"/>
</dbReference>
<dbReference type="PANTHER" id="PTHR30289:SF1">
    <property type="entry name" value="PEBP (PHOSPHATIDYLETHANOLAMINE-BINDING PROTEIN) FAMILY PROTEIN"/>
    <property type="match status" value="1"/>
</dbReference>
<dbReference type="Pfam" id="PF01161">
    <property type="entry name" value="PBP"/>
    <property type="match status" value="1"/>
</dbReference>
<sequence precursor="true">MCSLLKLTIFLLTSVLAQFVASAALAATTQAGDKIVDMTITSSTFEHNGSIPKLYTCEGKDISPPLAWSGIPAGAKSLALIVDDPDAPDPAAPRMTWVHWVLYNLPVTSIGLPEAVQSLPAGTLDGLNDWQRTGYGGPCPPIGRHRYFHKLYALDVVLPDLKKPTKKTLEQAMKGHIVVEAQLVGTYQKGR</sequence>
<dbReference type="SUPFAM" id="SSF49777">
    <property type="entry name" value="PEBP-like"/>
    <property type="match status" value="1"/>
</dbReference>
<organism evidence="2 3">
    <name type="scientific">Candidatus Accumulibacter phosphatis</name>
    <dbReference type="NCBI Taxonomy" id="327160"/>
    <lineage>
        <taxon>Bacteria</taxon>
        <taxon>Pseudomonadati</taxon>
        <taxon>Pseudomonadota</taxon>
        <taxon>Betaproteobacteria</taxon>
        <taxon>Candidatus Accumulibacter</taxon>
    </lineage>
</organism>
<protein>
    <submittedName>
        <fullName evidence="2">Putative kinase inhibitor</fullName>
    </submittedName>
</protein>
<dbReference type="Proteomes" id="UP000020077">
    <property type="component" value="Unassembled WGS sequence"/>
</dbReference>
<evidence type="ECO:0000313" key="2">
    <source>
        <dbReference type="EMBL" id="KFB73051.1"/>
    </source>
</evidence>
<feature type="signal peptide" evidence="1">
    <location>
        <begin position="1"/>
        <end position="26"/>
    </location>
</feature>
<dbReference type="PANTHER" id="PTHR30289">
    <property type="entry name" value="UNCHARACTERIZED PROTEIN YBCL-RELATED"/>
    <property type="match status" value="1"/>
</dbReference>
<evidence type="ECO:0000256" key="1">
    <source>
        <dbReference type="SAM" id="SignalP"/>
    </source>
</evidence>
<name>A0A080LWN0_9PROT</name>
<comment type="caution">
    <text evidence="2">The sequence shown here is derived from an EMBL/GenBank/DDBJ whole genome shotgun (WGS) entry which is preliminary data.</text>
</comment>
<gene>
    <name evidence="2" type="ORF">AW09_001730</name>
</gene>
<dbReference type="EMBL" id="JDVG02000294">
    <property type="protein sequence ID" value="KFB73051.1"/>
    <property type="molecule type" value="Genomic_DNA"/>
</dbReference>